<dbReference type="AlphaFoldDB" id="A0A4Q0I2P0"/>
<dbReference type="EMBL" id="RLII01000017">
    <property type="protein sequence ID" value="RXE58504.1"/>
    <property type="molecule type" value="Genomic_DNA"/>
</dbReference>
<name>A0A4Q0I2P0_9FIRM</name>
<protein>
    <submittedName>
        <fullName evidence="1">Uncharacterized protein</fullName>
    </submittedName>
</protein>
<organism evidence="1 2">
    <name type="scientific">Acetivibrio mesophilus</name>
    <dbReference type="NCBI Taxonomy" id="2487273"/>
    <lineage>
        <taxon>Bacteria</taxon>
        <taxon>Bacillati</taxon>
        <taxon>Bacillota</taxon>
        <taxon>Clostridia</taxon>
        <taxon>Eubacteriales</taxon>
        <taxon>Oscillospiraceae</taxon>
        <taxon>Acetivibrio</taxon>
    </lineage>
</organism>
<comment type="caution">
    <text evidence="1">The sequence shown here is derived from an EMBL/GenBank/DDBJ whole genome shotgun (WGS) entry which is preliminary data.</text>
</comment>
<dbReference type="OrthoDB" id="9937881at2"/>
<dbReference type="Proteomes" id="UP000289166">
    <property type="component" value="Unassembled WGS sequence"/>
</dbReference>
<proteinExistence type="predicted"/>
<sequence>MSLFSLKKNRKNITLIGACIIVASVVDAATIIGVSSVTLTDSQKSNTGNLVALWSTSGKGRQRVKYDNGLKVTATAIRVQKNWFDKELKSMATTATSWSSWSSYFDLTEINVGYYAKIEGTTVAMSKAEFEVVSNKQYIIIQHET</sequence>
<keyword evidence="2" id="KW-1185">Reference proteome</keyword>
<accession>A0A4Q0I2P0</accession>
<gene>
    <name evidence="1" type="ORF">EFD62_12020</name>
</gene>
<evidence type="ECO:0000313" key="1">
    <source>
        <dbReference type="EMBL" id="RXE58504.1"/>
    </source>
</evidence>
<evidence type="ECO:0000313" key="2">
    <source>
        <dbReference type="Proteomes" id="UP000289166"/>
    </source>
</evidence>
<reference evidence="2" key="1">
    <citation type="submission" date="2018-11" db="EMBL/GenBank/DDBJ databases">
        <title>Genome sequencing of a novel mesophilic and cellulolytic organism within the genus Hungateiclostridium.</title>
        <authorList>
            <person name="Rettenmaier R."/>
            <person name="Liebl W."/>
            <person name="Zverlov V."/>
        </authorList>
    </citation>
    <scope>NUCLEOTIDE SEQUENCE [LARGE SCALE GENOMIC DNA]</scope>
    <source>
        <strain evidence="2">N2K1</strain>
    </source>
</reference>